<comment type="similarity">
    <text evidence="2">Belongs to the binding-protein-dependent transport system permease family. CysTW subfamily.</text>
</comment>
<comment type="subcellular location">
    <subcellularLocation>
        <location evidence="1 8">Cell membrane</location>
        <topology evidence="1 8">Multi-pass membrane protein</topology>
    </subcellularLocation>
</comment>
<evidence type="ECO:0000256" key="5">
    <source>
        <dbReference type="ARBA" id="ARBA00022692"/>
    </source>
</evidence>
<dbReference type="GO" id="GO:0055085">
    <property type="term" value="P:transmembrane transport"/>
    <property type="evidence" value="ECO:0007669"/>
    <property type="project" value="InterPro"/>
</dbReference>
<dbReference type="Proteomes" id="UP000594943">
    <property type="component" value="Chromosome 1"/>
</dbReference>
<evidence type="ECO:0000256" key="7">
    <source>
        <dbReference type="ARBA" id="ARBA00023136"/>
    </source>
</evidence>
<dbReference type="PANTHER" id="PTHR42929:SF1">
    <property type="entry name" value="INNER MEMBRANE ABC TRANSPORTER PERMEASE PROTEIN YDCU-RELATED"/>
    <property type="match status" value="1"/>
</dbReference>
<reference evidence="9 10" key="1">
    <citation type="submission" date="2020-12" db="EMBL/GenBank/DDBJ databases">
        <title>FDA dAtabase for Regulatory Grade micrObial Sequences (FDA-ARGOS): Supporting development and validation of Infectious Disease Dx tests.</title>
        <authorList>
            <person name="Nelson B."/>
            <person name="Plummer A."/>
            <person name="Tallon L."/>
            <person name="Sadzewicz L."/>
            <person name="Zhao X."/>
            <person name="Boylan J."/>
            <person name="Ott S."/>
            <person name="Bowen H."/>
            <person name="Vavikolanu K."/>
            <person name="Mehta A."/>
            <person name="Aluvathingal J."/>
            <person name="Nadendla S."/>
            <person name="Myers T."/>
            <person name="Yan Y."/>
            <person name="Sichtig H."/>
        </authorList>
    </citation>
    <scope>NUCLEOTIDE SEQUENCE [LARGE SCALE GENOMIC DNA]</scope>
    <source>
        <strain evidence="9 10">FDAARGOS_899</strain>
    </source>
</reference>
<evidence type="ECO:0000256" key="2">
    <source>
        <dbReference type="ARBA" id="ARBA00007069"/>
    </source>
</evidence>
<keyword evidence="6 8" id="KW-1133">Transmembrane helix</keyword>
<dbReference type="RefSeq" id="WP_006024079.1">
    <property type="nucleotide sequence ID" value="NZ_CP013380.1"/>
</dbReference>
<protein>
    <submittedName>
        <fullName evidence="9">ABC transporter permease</fullName>
    </submittedName>
</protein>
<evidence type="ECO:0000256" key="8">
    <source>
        <dbReference type="RuleBase" id="RU363032"/>
    </source>
</evidence>
<name>A0A7U4STI5_9BURK</name>
<evidence type="ECO:0000256" key="4">
    <source>
        <dbReference type="ARBA" id="ARBA00022475"/>
    </source>
</evidence>
<dbReference type="PROSITE" id="PS50928">
    <property type="entry name" value="ABC_TM1"/>
    <property type="match status" value="1"/>
</dbReference>
<dbReference type="InterPro" id="IPR035906">
    <property type="entry name" value="MetI-like_sf"/>
</dbReference>
<feature type="transmembrane region" description="Helical" evidence="8">
    <location>
        <begin position="103"/>
        <end position="127"/>
    </location>
</feature>
<proteinExistence type="inferred from homology"/>
<keyword evidence="5 8" id="KW-0812">Transmembrane</keyword>
<feature type="transmembrane region" description="Helical" evidence="8">
    <location>
        <begin position="252"/>
        <end position="272"/>
    </location>
</feature>
<accession>A0A7T2WZW2</accession>
<dbReference type="InterPro" id="IPR000515">
    <property type="entry name" value="MetI-like"/>
</dbReference>
<organism evidence="9 10">
    <name type="scientific">Burkholderia humptydooensis</name>
    <dbReference type="NCBI Taxonomy" id="430531"/>
    <lineage>
        <taxon>Bacteria</taxon>
        <taxon>Pseudomonadati</taxon>
        <taxon>Pseudomonadota</taxon>
        <taxon>Betaproteobacteria</taxon>
        <taxon>Burkholderiales</taxon>
        <taxon>Burkholderiaceae</taxon>
        <taxon>Burkholderia</taxon>
        <taxon>pseudomallei group</taxon>
    </lineage>
</organism>
<dbReference type="EMBL" id="CP065686">
    <property type="protein sequence ID" value="QPS45475.1"/>
    <property type="molecule type" value="Genomic_DNA"/>
</dbReference>
<evidence type="ECO:0000256" key="6">
    <source>
        <dbReference type="ARBA" id="ARBA00022989"/>
    </source>
</evidence>
<accession>A0A7U4STI5</accession>
<dbReference type="CDD" id="cd06261">
    <property type="entry name" value="TM_PBP2"/>
    <property type="match status" value="1"/>
</dbReference>
<dbReference type="Gene3D" id="1.10.3720.10">
    <property type="entry name" value="MetI-like"/>
    <property type="match status" value="1"/>
</dbReference>
<keyword evidence="4" id="KW-1003">Cell membrane</keyword>
<dbReference type="SUPFAM" id="SSF161098">
    <property type="entry name" value="MetI-like"/>
    <property type="match status" value="1"/>
</dbReference>
<dbReference type="GO" id="GO:0005886">
    <property type="term" value="C:plasma membrane"/>
    <property type="evidence" value="ECO:0007669"/>
    <property type="project" value="UniProtKB-SubCell"/>
</dbReference>
<feature type="transmembrane region" description="Helical" evidence="8">
    <location>
        <begin position="147"/>
        <end position="172"/>
    </location>
</feature>
<evidence type="ECO:0000313" key="9">
    <source>
        <dbReference type="EMBL" id="QPS45475.1"/>
    </source>
</evidence>
<keyword evidence="7 8" id="KW-0472">Membrane</keyword>
<keyword evidence="3 8" id="KW-0813">Transport</keyword>
<dbReference type="PANTHER" id="PTHR42929">
    <property type="entry name" value="INNER MEMBRANE ABC TRANSPORTER PERMEASE PROTEIN YDCU-RELATED-RELATED"/>
    <property type="match status" value="1"/>
</dbReference>
<evidence type="ECO:0000256" key="1">
    <source>
        <dbReference type="ARBA" id="ARBA00004651"/>
    </source>
</evidence>
<feature type="transmembrane region" description="Helical" evidence="8">
    <location>
        <begin position="66"/>
        <end position="91"/>
    </location>
</feature>
<gene>
    <name evidence="9" type="ORF">I6G56_02050</name>
</gene>
<dbReference type="Pfam" id="PF00528">
    <property type="entry name" value="BPD_transp_1"/>
    <property type="match status" value="1"/>
</dbReference>
<evidence type="ECO:0000256" key="3">
    <source>
        <dbReference type="ARBA" id="ARBA00022448"/>
    </source>
</evidence>
<dbReference type="KEGG" id="bhg:I6G56_02050"/>
<feature type="transmembrane region" description="Helical" evidence="8">
    <location>
        <begin position="205"/>
        <end position="226"/>
    </location>
</feature>
<dbReference type="AlphaFoldDB" id="A0A7U4STI5"/>
<evidence type="ECO:0000313" key="10">
    <source>
        <dbReference type="Proteomes" id="UP000594943"/>
    </source>
</evidence>
<sequence length="284" mass="30385">MLSPVVALLAVGTLLPIAVVTSVSLMRPLGYGGVDWGSFSLDAYLNLIVDRDFDGNLIFQSDHVRIFARSLALAAATTAGCVALGFPTALFIATQPPRRKSALLILVTIPFWTSLVIRSYAWIILIADHGLANRALNGLGMLDGPLGLLYTTPATLVGLLYTFFPFMVLPVYASLDDFDWRIVEAAYDLGATRWRALRQVVIPNCMPGIAAGIGLVFVPALGSYVIPNLLGGSHSMMIGNLIEMKFTQGRNWPLGASLSLALLGLVLAAMLARRLTSAKRGALA</sequence>